<accession>A0ABS3F6S1</accession>
<gene>
    <name evidence="6" type="primary">prmA</name>
    <name evidence="7" type="ORF">J0X12_11370</name>
</gene>
<dbReference type="RefSeq" id="WP_207045768.1">
    <property type="nucleotide sequence ID" value="NZ_JAFLNC010000003.1"/>
</dbReference>
<evidence type="ECO:0000256" key="5">
    <source>
        <dbReference type="ARBA" id="ARBA00022691"/>
    </source>
</evidence>
<keyword evidence="8" id="KW-1185">Reference proteome</keyword>
<keyword evidence="7" id="KW-0687">Ribonucleoprotein</keyword>
<protein>
    <recommendedName>
        <fullName evidence="6">Ribosomal protein L11 methyltransferase</fullName>
        <shortName evidence="6">L11 Mtase</shortName>
        <ecNumber evidence="6">2.1.1.-</ecNumber>
    </recommendedName>
</protein>
<comment type="caution">
    <text evidence="7">The sequence shown here is derived from an EMBL/GenBank/DDBJ whole genome shotgun (WGS) entry which is preliminary data.</text>
</comment>
<feature type="binding site" evidence="6">
    <location>
        <position position="154"/>
    </location>
    <ligand>
        <name>S-adenosyl-L-methionine</name>
        <dbReference type="ChEBI" id="CHEBI:59789"/>
    </ligand>
</feature>
<dbReference type="InterPro" id="IPR050078">
    <property type="entry name" value="Ribosomal_L11_MeTrfase_PrmA"/>
</dbReference>
<dbReference type="Proteomes" id="UP000664761">
    <property type="component" value="Unassembled WGS sequence"/>
</dbReference>
<dbReference type="InterPro" id="IPR029063">
    <property type="entry name" value="SAM-dependent_MTases_sf"/>
</dbReference>
<comment type="similarity">
    <text evidence="1 6">Belongs to the methyltransferase superfamily. PrmA family.</text>
</comment>
<evidence type="ECO:0000256" key="2">
    <source>
        <dbReference type="ARBA" id="ARBA00022490"/>
    </source>
</evidence>
<dbReference type="SUPFAM" id="SSF53335">
    <property type="entry name" value="S-adenosyl-L-methionine-dependent methyltransferases"/>
    <property type="match status" value="1"/>
</dbReference>
<keyword evidence="4 6" id="KW-0808">Transferase</keyword>
<dbReference type="EMBL" id="JAFLNC010000003">
    <property type="protein sequence ID" value="MBO0334221.1"/>
    <property type="molecule type" value="Genomic_DNA"/>
</dbReference>
<comment type="function">
    <text evidence="6">Methylates ribosomal protein L11.</text>
</comment>
<name>A0ABS3F6S1_9PROT</name>
<keyword evidence="2 6" id="KW-0963">Cytoplasm</keyword>
<evidence type="ECO:0000256" key="1">
    <source>
        <dbReference type="ARBA" id="ARBA00009741"/>
    </source>
</evidence>
<dbReference type="InterPro" id="IPR004498">
    <property type="entry name" value="Ribosomal_PrmA_MeTrfase"/>
</dbReference>
<dbReference type="HAMAP" id="MF_00735">
    <property type="entry name" value="Methyltr_PrmA"/>
    <property type="match status" value="1"/>
</dbReference>
<dbReference type="CDD" id="cd02440">
    <property type="entry name" value="AdoMet_MTases"/>
    <property type="match status" value="1"/>
</dbReference>
<proteinExistence type="inferred from homology"/>
<feature type="binding site" evidence="6">
    <location>
        <position position="223"/>
    </location>
    <ligand>
        <name>S-adenosyl-L-methionine</name>
        <dbReference type="ChEBI" id="CHEBI:59789"/>
    </ligand>
</feature>
<dbReference type="Pfam" id="PF06325">
    <property type="entry name" value="PrmA"/>
    <property type="match status" value="1"/>
</dbReference>
<dbReference type="Gene3D" id="3.40.50.150">
    <property type="entry name" value="Vaccinia Virus protein VP39"/>
    <property type="match status" value="1"/>
</dbReference>
<comment type="subcellular location">
    <subcellularLocation>
        <location evidence="6">Cytoplasm</location>
    </subcellularLocation>
</comment>
<dbReference type="EC" id="2.1.1.-" evidence="6"/>
<dbReference type="GO" id="GO:0032259">
    <property type="term" value="P:methylation"/>
    <property type="evidence" value="ECO:0007669"/>
    <property type="project" value="UniProtKB-KW"/>
</dbReference>
<keyword evidence="7" id="KW-0689">Ribosomal protein</keyword>
<evidence type="ECO:0000313" key="7">
    <source>
        <dbReference type="EMBL" id="MBO0334221.1"/>
    </source>
</evidence>
<reference evidence="7 8" key="1">
    <citation type="submission" date="2021-03" db="EMBL/GenBank/DDBJ databases">
        <title>Sneathiella sp. CAU 1612 isolated from Kang Won-do.</title>
        <authorList>
            <person name="Kim W."/>
        </authorList>
    </citation>
    <scope>NUCLEOTIDE SEQUENCE [LARGE SCALE GENOMIC DNA]</scope>
    <source>
        <strain evidence="7 8">CAU 1612</strain>
    </source>
</reference>
<feature type="binding site" evidence="6">
    <location>
        <position position="176"/>
    </location>
    <ligand>
        <name>S-adenosyl-L-methionine</name>
        <dbReference type="ChEBI" id="CHEBI:59789"/>
    </ligand>
</feature>
<keyword evidence="3 6" id="KW-0489">Methyltransferase</keyword>
<dbReference type="GO" id="GO:0008168">
    <property type="term" value="F:methyltransferase activity"/>
    <property type="evidence" value="ECO:0007669"/>
    <property type="project" value="UniProtKB-KW"/>
</dbReference>
<evidence type="ECO:0000256" key="3">
    <source>
        <dbReference type="ARBA" id="ARBA00022603"/>
    </source>
</evidence>
<evidence type="ECO:0000256" key="6">
    <source>
        <dbReference type="HAMAP-Rule" id="MF_00735"/>
    </source>
</evidence>
<dbReference type="PANTHER" id="PTHR43648:SF1">
    <property type="entry name" value="ELECTRON TRANSFER FLAVOPROTEIN BETA SUBUNIT LYSINE METHYLTRANSFERASE"/>
    <property type="match status" value="1"/>
</dbReference>
<comment type="catalytic activity">
    <reaction evidence="6">
        <text>L-lysyl-[protein] + 3 S-adenosyl-L-methionine = N(6),N(6),N(6)-trimethyl-L-lysyl-[protein] + 3 S-adenosyl-L-homocysteine + 3 H(+)</text>
        <dbReference type="Rhea" id="RHEA:54192"/>
        <dbReference type="Rhea" id="RHEA-COMP:9752"/>
        <dbReference type="Rhea" id="RHEA-COMP:13826"/>
        <dbReference type="ChEBI" id="CHEBI:15378"/>
        <dbReference type="ChEBI" id="CHEBI:29969"/>
        <dbReference type="ChEBI" id="CHEBI:57856"/>
        <dbReference type="ChEBI" id="CHEBI:59789"/>
        <dbReference type="ChEBI" id="CHEBI:61961"/>
    </reaction>
</comment>
<dbReference type="GO" id="GO:0005840">
    <property type="term" value="C:ribosome"/>
    <property type="evidence" value="ECO:0007669"/>
    <property type="project" value="UniProtKB-KW"/>
</dbReference>
<organism evidence="7 8">
    <name type="scientific">Sneathiella sedimenti</name>
    <dbReference type="NCBI Taxonomy" id="2816034"/>
    <lineage>
        <taxon>Bacteria</taxon>
        <taxon>Pseudomonadati</taxon>
        <taxon>Pseudomonadota</taxon>
        <taxon>Alphaproteobacteria</taxon>
        <taxon>Sneathiellales</taxon>
        <taxon>Sneathiellaceae</taxon>
        <taxon>Sneathiella</taxon>
    </lineage>
</organism>
<evidence type="ECO:0000256" key="4">
    <source>
        <dbReference type="ARBA" id="ARBA00022679"/>
    </source>
</evidence>
<sequence length="286" mass="31263">MSKQPECPLWQLTLTLPFEQVENITDIFEEHALTVSMEEAVSDGSLWRLDILFSEEPPSALLDQLPSEHSFEFAPLVQKDWVSESQRMLPPVDAGRFYIHGSHDAPHPARSRYNLLIDAGAAFGTGLHETTYGCLVALDNLRKSRDFRNPLDLGCGSGVLALAIAKAWKTPVIASDIDVAAVNVTRANAERNRLAPLVTAVHAAGLNSRILNSRAPYDLIVANILAWPLVKMAPGICDALSSNGVLVLSGLLGSQEVMVRSAYLQQGLRLKRRYSIGSWTALVLGR</sequence>
<feature type="binding site" evidence="6">
    <location>
        <position position="131"/>
    </location>
    <ligand>
        <name>S-adenosyl-L-methionine</name>
        <dbReference type="ChEBI" id="CHEBI:59789"/>
    </ligand>
</feature>
<evidence type="ECO:0000313" key="8">
    <source>
        <dbReference type="Proteomes" id="UP000664761"/>
    </source>
</evidence>
<keyword evidence="5 6" id="KW-0949">S-adenosyl-L-methionine</keyword>
<dbReference type="PANTHER" id="PTHR43648">
    <property type="entry name" value="ELECTRON TRANSFER FLAVOPROTEIN BETA SUBUNIT LYSINE METHYLTRANSFERASE"/>
    <property type="match status" value="1"/>
</dbReference>